<evidence type="ECO:0000256" key="3">
    <source>
        <dbReference type="ARBA" id="ARBA00022729"/>
    </source>
</evidence>
<dbReference type="RefSeq" id="WP_126643986.1">
    <property type="nucleotide sequence ID" value="NZ_BIFH01000066.1"/>
</dbReference>
<organism evidence="4 5">
    <name type="scientific">Embleya hyalina</name>
    <dbReference type="NCBI Taxonomy" id="516124"/>
    <lineage>
        <taxon>Bacteria</taxon>
        <taxon>Bacillati</taxon>
        <taxon>Actinomycetota</taxon>
        <taxon>Actinomycetes</taxon>
        <taxon>Kitasatosporales</taxon>
        <taxon>Streptomycetaceae</taxon>
        <taxon>Embleya</taxon>
    </lineage>
</organism>
<evidence type="ECO:0000313" key="5">
    <source>
        <dbReference type="Proteomes" id="UP000286931"/>
    </source>
</evidence>
<comment type="similarity">
    <text evidence="1">Belongs to the bacterial solute-binding protein 1 family.</text>
</comment>
<dbReference type="Proteomes" id="UP000286931">
    <property type="component" value="Unassembled WGS sequence"/>
</dbReference>
<dbReference type="Pfam" id="PF01547">
    <property type="entry name" value="SBP_bac_1"/>
    <property type="match status" value="1"/>
</dbReference>
<reference evidence="4 5" key="1">
    <citation type="submission" date="2018-12" db="EMBL/GenBank/DDBJ databases">
        <title>Draft genome sequence of Embleya hyalina NBRC 13850T.</title>
        <authorList>
            <person name="Komaki H."/>
            <person name="Hosoyama A."/>
            <person name="Kimura A."/>
            <person name="Ichikawa N."/>
            <person name="Tamura T."/>
        </authorList>
    </citation>
    <scope>NUCLEOTIDE SEQUENCE [LARGE SCALE GENOMIC DNA]</scope>
    <source>
        <strain evidence="4 5">NBRC 13850</strain>
    </source>
</reference>
<proteinExistence type="inferred from homology"/>
<dbReference type="InterPro" id="IPR006061">
    <property type="entry name" value="SBP_1_CS"/>
</dbReference>
<dbReference type="EMBL" id="BIFH01000066">
    <property type="protein sequence ID" value="GCE02501.1"/>
    <property type="molecule type" value="Genomic_DNA"/>
</dbReference>
<dbReference type="OrthoDB" id="2644341at2"/>
<evidence type="ECO:0000313" key="4">
    <source>
        <dbReference type="EMBL" id="GCE02501.1"/>
    </source>
</evidence>
<dbReference type="PROSITE" id="PS01037">
    <property type="entry name" value="SBP_BACTERIAL_1"/>
    <property type="match status" value="1"/>
</dbReference>
<dbReference type="Gene3D" id="3.40.190.10">
    <property type="entry name" value="Periplasmic binding protein-like II"/>
    <property type="match status" value="1"/>
</dbReference>
<evidence type="ECO:0000256" key="2">
    <source>
        <dbReference type="ARBA" id="ARBA00022448"/>
    </source>
</evidence>
<keyword evidence="2" id="KW-0813">Transport</keyword>
<gene>
    <name evidence="4" type="ORF">EHYA_10278</name>
</gene>
<name>A0A401Z6L9_9ACTN</name>
<comment type="caution">
    <text evidence="4">The sequence shown here is derived from an EMBL/GenBank/DDBJ whole genome shotgun (WGS) entry which is preliminary data.</text>
</comment>
<evidence type="ECO:0000256" key="1">
    <source>
        <dbReference type="ARBA" id="ARBA00008520"/>
    </source>
</evidence>
<dbReference type="PANTHER" id="PTHR43649:SF16">
    <property type="entry name" value="SUGAR-BINDING LIPOPROTEIN"/>
    <property type="match status" value="1"/>
</dbReference>
<dbReference type="SUPFAM" id="SSF53850">
    <property type="entry name" value="Periplasmic binding protein-like II"/>
    <property type="match status" value="1"/>
</dbReference>
<keyword evidence="3" id="KW-0732">Signal</keyword>
<accession>A0A401Z6L9</accession>
<dbReference type="InterPro" id="IPR006059">
    <property type="entry name" value="SBP"/>
</dbReference>
<dbReference type="GO" id="GO:0055085">
    <property type="term" value="P:transmembrane transport"/>
    <property type="evidence" value="ECO:0007669"/>
    <property type="project" value="InterPro"/>
</dbReference>
<sequence length="472" mass="49320">MTESVPVSTLRRRRRRVVAGGGALALALVAGTAGCSSGSSGSSGAGSSGKTTITVAGMPATTSPKTRQQFLDAVAAFEKANPKIKVKPTDTQWDARTFAARLAGGNAETVLTVPLTEPPGLIARKQIADLGAELKALPHAGDLDPRALAPATAADGRVFGLPVTEYALGLVYNRDLFTKAGLDPDKPPATWDEVRAAAKKISDTGATGYTQMTVKNTGGWILTAMTYGFGGSMEKKVGDTYVPALLDGPAEKALGQLAAMRWQDDSMGNNHLRTQQDAERDFAAGKIGMMISTVNSYNRYITQYSGKPADFGMAALPQQNGGRSTLLGGLMAVVSAKATPAQRTAAVKWIDYFYLKPAYDPAAAEEQAVAQAADKLAVGLPTLPFYSAAVSDPVNVAIGRHTNIPTGNFAPYVAGVGKLEYQVEPPVAAQELYGALDTAVQAVLTRKDADPRAELAKAADRLGPVVEKAQAP</sequence>
<keyword evidence="5" id="KW-1185">Reference proteome</keyword>
<dbReference type="InterPro" id="IPR050490">
    <property type="entry name" value="Bact_solute-bd_prot1"/>
</dbReference>
<dbReference type="PANTHER" id="PTHR43649">
    <property type="entry name" value="ARABINOSE-BINDING PROTEIN-RELATED"/>
    <property type="match status" value="1"/>
</dbReference>
<dbReference type="AlphaFoldDB" id="A0A401Z6L9"/>
<protein>
    <submittedName>
        <fullName evidence="4">Sugar ABC transporter substrate-binding protein</fullName>
    </submittedName>
</protein>